<keyword evidence="1" id="KW-0175">Coiled coil</keyword>
<dbReference type="Proteomes" id="UP001156919">
    <property type="component" value="Segment"/>
</dbReference>
<accession>A0A976YF48</accession>
<protein>
    <submittedName>
        <fullName evidence="2">Uncharacterized protein</fullName>
    </submittedName>
</protein>
<feature type="coiled-coil region" evidence="1">
    <location>
        <begin position="27"/>
        <end position="84"/>
    </location>
</feature>
<evidence type="ECO:0000256" key="1">
    <source>
        <dbReference type="SAM" id="Coils"/>
    </source>
</evidence>
<name>A0A976YF48_9CAUD</name>
<feature type="coiled-coil region" evidence="1">
    <location>
        <begin position="235"/>
        <end position="262"/>
    </location>
</feature>
<dbReference type="EMBL" id="ON649699">
    <property type="protein sequence ID" value="UVF62307.1"/>
    <property type="molecule type" value="Genomic_DNA"/>
</dbReference>
<organism evidence="2 3">
    <name type="scientific">Nitrososphaeria virus YSH_462411</name>
    <dbReference type="NCBI Taxonomy" id="3071321"/>
    <lineage>
        <taxon>Viruses</taxon>
        <taxon>Duplodnaviria</taxon>
        <taxon>Heunggongvirae</taxon>
        <taxon>Uroviricota</taxon>
        <taxon>Caudoviricetes</taxon>
        <taxon>Juravirales</taxon>
        <taxon>Yangangviridae</taxon>
        <taxon>Nohelivirus</taxon>
        <taxon>Nohelivirus yangshanense</taxon>
    </lineage>
</organism>
<sequence>MTDLDRLLELKDELNNETGYFDHEKYYAPLEKEFDSLKKEIQGLIEKGKKYEDLQLPFSHRVYIPNLKNKNKALQLENESLKKRLGESILNSHDDVFELGERKYWDIKKFGSFFKVETRMEYDKEHCERIINLIIHAFQMNLDSELEQQNKALTEQVKELQEEQEAFLQFNGCESFIQLQGKIHQQFSDEAKLKEQVKQLQEVIDFIKSEKYTVSRPSKVRIMLESLLCRDFSNVRSQLAELDNIQSERDQLKSKIEKIIKDPYWKVHTGNLTHDSYVTYSQTELQMMIGQKFKELAKEILGEKS</sequence>
<evidence type="ECO:0000313" key="2">
    <source>
        <dbReference type="EMBL" id="UVF62307.1"/>
    </source>
</evidence>
<keyword evidence="3" id="KW-1185">Reference proteome</keyword>
<reference evidence="2 3" key="1">
    <citation type="submission" date="2022-05" db="EMBL/GenBank/DDBJ databases">
        <title>Diverse viruses of marine archaea discovered using metagenomics.</title>
        <authorList>
            <person name="Zhou Y."/>
        </authorList>
    </citation>
    <scope>NUCLEOTIDE SEQUENCE [LARGE SCALE GENOMIC DNA]</scope>
    <source>
        <strain evidence="2">YSH_462411</strain>
    </source>
</reference>
<proteinExistence type="predicted"/>
<evidence type="ECO:0000313" key="3">
    <source>
        <dbReference type="Proteomes" id="UP001156919"/>
    </source>
</evidence>